<evidence type="ECO:0000256" key="10">
    <source>
        <dbReference type="ARBA" id="ARBA00023002"/>
    </source>
</evidence>
<gene>
    <name evidence="16" type="ORF">HALTITAN_1431</name>
</gene>
<evidence type="ECO:0000256" key="6">
    <source>
        <dbReference type="ARBA" id="ARBA00022617"/>
    </source>
</evidence>
<comment type="function">
    <text evidence="14">Catalyzes the oxidation of protoporphyrinogen IX to protoporphyrin IX.</text>
</comment>
<protein>
    <recommendedName>
        <fullName evidence="4 14">Protoporphyrinogen IX oxidase</fullName>
        <ecNumber evidence="14">1.3.99.-</ecNumber>
    </recommendedName>
</protein>
<evidence type="ECO:0000256" key="9">
    <source>
        <dbReference type="ARBA" id="ARBA00022989"/>
    </source>
</evidence>
<dbReference type="PIRSF" id="PIRSF004638">
    <property type="entry name" value="UCP004638"/>
    <property type="match status" value="1"/>
</dbReference>
<reference evidence="16 17" key="1">
    <citation type="journal article" date="2013" name="Genome Announc.">
        <title>Draft Genome of the Marine Gammaproteobacterium Halomonas titanicae.</title>
        <authorList>
            <person name="Sanchez-Porro C."/>
            <person name="de la Haba R.R."/>
            <person name="Cruz-Hernandez N."/>
            <person name="Gonzalez J.M."/>
            <person name="Reyes-Guirao C."/>
            <person name="Navarro-Sampedro L."/>
            <person name="Carballo M."/>
            <person name="Ventosa A."/>
        </authorList>
    </citation>
    <scope>NUCLEOTIDE SEQUENCE [LARGE SCALE GENOMIC DNA]</scope>
    <source>
        <strain evidence="16 17">BH1</strain>
    </source>
</reference>
<keyword evidence="10" id="KW-0560">Oxidoreductase</keyword>
<evidence type="ECO:0000256" key="2">
    <source>
        <dbReference type="ARBA" id="ARBA00005073"/>
    </source>
</evidence>
<keyword evidence="6 14" id="KW-0349">Heme</keyword>
<keyword evidence="8 14" id="KW-0479">Metal-binding</keyword>
<comment type="pathway">
    <text evidence="2 14">Porphyrin-containing compound metabolism; protoporphyrin-IX biosynthesis; protoporphyrin-IX from protoporphyrinogen-IX: step 1/1.</text>
</comment>
<dbReference type="Proteomes" id="UP000011651">
    <property type="component" value="Unassembled WGS sequence"/>
</dbReference>
<feature type="transmembrane region" description="Helical" evidence="15">
    <location>
        <begin position="90"/>
        <end position="114"/>
    </location>
</feature>
<sequence>MICPRLTQRKEAPMPWLKLLHIAALVIWCGSLLYLPALLSQALQLRKDAGFAQGTPPMPRFFYNSVATPAALVAIASGTLLFLIHGVLGGWLILKLGAVVAMVAAHGSFGWLILRLEMGHYRWVKPANWTALCVALAGIIGVLGLVLAKPLDWS</sequence>
<comment type="caution">
    <text evidence="16">The sequence shown here is derived from an EMBL/GenBank/DDBJ whole genome shotgun (WGS) entry which is preliminary data.</text>
</comment>
<dbReference type="InterPro" id="IPR005265">
    <property type="entry name" value="HemJ-like"/>
</dbReference>
<evidence type="ECO:0000256" key="12">
    <source>
        <dbReference type="ARBA" id="ARBA00023136"/>
    </source>
</evidence>
<dbReference type="AlphaFoldDB" id="L9UAB0"/>
<dbReference type="UniPathway" id="UPA00251">
    <property type="reaction ID" value="UER00324"/>
</dbReference>
<name>L9UAB0_9GAMM</name>
<comment type="cofactor">
    <cofactor evidence="14">
        <name>heme b</name>
        <dbReference type="ChEBI" id="CHEBI:60344"/>
    </cofactor>
    <text evidence="14">Binds 1 heme b (iron(II)-protoporphyrin IX) group per subunit.</text>
</comment>
<evidence type="ECO:0000256" key="11">
    <source>
        <dbReference type="ARBA" id="ARBA00023004"/>
    </source>
</evidence>
<evidence type="ECO:0000313" key="16">
    <source>
        <dbReference type="EMBL" id="ELY21860.1"/>
    </source>
</evidence>
<evidence type="ECO:0000313" key="17">
    <source>
        <dbReference type="Proteomes" id="UP000011651"/>
    </source>
</evidence>
<evidence type="ECO:0000256" key="4">
    <source>
        <dbReference type="ARBA" id="ARBA00017504"/>
    </source>
</evidence>
<dbReference type="PANTHER" id="PTHR40255">
    <property type="entry name" value="UPF0093 MEMBRANE PROTEIN SLR1790"/>
    <property type="match status" value="1"/>
</dbReference>
<evidence type="ECO:0000256" key="3">
    <source>
        <dbReference type="ARBA" id="ARBA00006501"/>
    </source>
</evidence>
<dbReference type="PANTHER" id="PTHR40255:SF1">
    <property type="entry name" value="PROTOPORPHYRINOGEN IX OXIDASE"/>
    <property type="match status" value="1"/>
</dbReference>
<organism evidence="16 17">
    <name type="scientific">Vreelandella titanicae BH1</name>
    <dbReference type="NCBI Taxonomy" id="1204738"/>
    <lineage>
        <taxon>Bacteria</taxon>
        <taxon>Pseudomonadati</taxon>
        <taxon>Pseudomonadota</taxon>
        <taxon>Gammaproteobacteria</taxon>
        <taxon>Oceanospirillales</taxon>
        <taxon>Halomonadaceae</taxon>
        <taxon>Vreelandella</taxon>
    </lineage>
</organism>
<dbReference type="EMBL" id="AOPO01000004">
    <property type="protein sequence ID" value="ELY21860.1"/>
    <property type="molecule type" value="Genomic_DNA"/>
</dbReference>
<dbReference type="GO" id="GO:0046872">
    <property type="term" value="F:metal ion binding"/>
    <property type="evidence" value="ECO:0007669"/>
    <property type="project" value="UniProtKB-UniRule"/>
</dbReference>
<comment type="similarity">
    <text evidence="3 14">Belongs to the HemJ family.</text>
</comment>
<evidence type="ECO:0000256" key="13">
    <source>
        <dbReference type="ARBA" id="ARBA00048390"/>
    </source>
</evidence>
<dbReference type="GO" id="GO:0005886">
    <property type="term" value="C:plasma membrane"/>
    <property type="evidence" value="ECO:0007669"/>
    <property type="project" value="UniProtKB-SubCell"/>
</dbReference>
<keyword evidence="11 14" id="KW-0408">Iron</keyword>
<keyword evidence="7 15" id="KW-0812">Transmembrane</keyword>
<evidence type="ECO:0000256" key="8">
    <source>
        <dbReference type="ARBA" id="ARBA00022723"/>
    </source>
</evidence>
<comment type="subcellular location">
    <subcellularLocation>
        <location evidence="1">Cell membrane</location>
        <topology evidence="1">Multi-pass membrane protein</topology>
    </subcellularLocation>
</comment>
<feature type="transmembrane region" description="Helical" evidence="15">
    <location>
        <begin position="61"/>
        <end position="84"/>
    </location>
</feature>
<feature type="transmembrane region" description="Helical" evidence="15">
    <location>
        <begin position="126"/>
        <end position="148"/>
    </location>
</feature>
<dbReference type="Pfam" id="PF03653">
    <property type="entry name" value="UPF0093"/>
    <property type="match status" value="1"/>
</dbReference>
<evidence type="ECO:0000256" key="7">
    <source>
        <dbReference type="ARBA" id="ARBA00022692"/>
    </source>
</evidence>
<comment type="catalytic activity">
    <reaction evidence="13 14">
        <text>protoporphyrinogen IX + 3 A = protoporphyrin IX + 3 AH2</text>
        <dbReference type="Rhea" id="RHEA:62000"/>
        <dbReference type="ChEBI" id="CHEBI:13193"/>
        <dbReference type="ChEBI" id="CHEBI:17499"/>
        <dbReference type="ChEBI" id="CHEBI:57306"/>
        <dbReference type="ChEBI" id="CHEBI:57307"/>
    </reaction>
</comment>
<dbReference type="GO" id="GO:0070818">
    <property type="term" value="F:protoporphyrinogen oxidase activity"/>
    <property type="evidence" value="ECO:0007669"/>
    <property type="project" value="UniProtKB-UniRule"/>
</dbReference>
<dbReference type="GO" id="GO:0006782">
    <property type="term" value="P:protoporphyrinogen IX biosynthetic process"/>
    <property type="evidence" value="ECO:0007669"/>
    <property type="project" value="UniProtKB-UniRule"/>
</dbReference>
<dbReference type="PATRIC" id="fig|1204738.3.peg.2153"/>
<keyword evidence="5 14" id="KW-1003">Cell membrane</keyword>
<feature type="transmembrane region" description="Helical" evidence="15">
    <location>
        <begin position="20"/>
        <end position="40"/>
    </location>
</feature>
<keyword evidence="9 15" id="KW-1133">Transmembrane helix</keyword>
<evidence type="ECO:0000256" key="14">
    <source>
        <dbReference type="PIRNR" id="PIRNR004638"/>
    </source>
</evidence>
<evidence type="ECO:0000256" key="1">
    <source>
        <dbReference type="ARBA" id="ARBA00004651"/>
    </source>
</evidence>
<proteinExistence type="inferred from homology"/>
<evidence type="ECO:0000256" key="5">
    <source>
        <dbReference type="ARBA" id="ARBA00022475"/>
    </source>
</evidence>
<accession>L9UAB0</accession>
<keyword evidence="12 14" id="KW-0472">Membrane</keyword>
<dbReference type="EC" id="1.3.99.-" evidence="14"/>
<evidence type="ECO:0000256" key="15">
    <source>
        <dbReference type="SAM" id="Phobius"/>
    </source>
</evidence>